<keyword evidence="2" id="KW-0573">Peptidoglycan synthesis</keyword>
<feature type="binding site" evidence="2">
    <location>
        <position position="204"/>
    </location>
    <ligand>
        <name>Mg(2+)</name>
        <dbReference type="ChEBI" id="CHEBI:18420"/>
    </ligand>
</feature>
<dbReference type="EMBL" id="QOPE01000032">
    <property type="protein sequence ID" value="RCL40006.1"/>
    <property type="molecule type" value="Genomic_DNA"/>
</dbReference>
<dbReference type="GO" id="GO:0000287">
    <property type="term" value="F:magnesium ion binding"/>
    <property type="evidence" value="ECO:0007669"/>
    <property type="project" value="UniProtKB-UniRule"/>
</dbReference>
<comment type="caution">
    <text evidence="2">Lacks conserved residue(s) required for the propagation of feature annotation.</text>
</comment>
<dbReference type="InterPro" id="IPR036424">
    <property type="entry name" value="UPP_synth-like_sf"/>
</dbReference>
<dbReference type="Proteomes" id="UP000253307">
    <property type="component" value="Unassembled WGS sequence"/>
</dbReference>
<keyword evidence="2" id="KW-0133">Cell shape</keyword>
<feature type="binding site" evidence="2">
    <location>
        <position position="185"/>
    </location>
    <ligand>
        <name>substrate</name>
    </ligand>
</feature>
<dbReference type="CDD" id="cd00475">
    <property type="entry name" value="Cis_IPPS"/>
    <property type="match status" value="1"/>
</dbReference>
<keyword evidence="2" id="KW-0961">Cell wall biogenesis/degradation</keyword>
<feature type="binding site" evidence="2">
    <location>
        <position position="67"/>
    </location>
    <ligand>
        <name>substrate</name>
    </ligand>
</feature>
<comment type="similarity">
    <text evidence="2">Belongs to the UPP synthase family.</text>
</comment>
<proteinExistence type="inferred from homology"/>
<feature type="binding site" evidence="2">
    <location>
        <position position="23"/>
    </location>
    <ligand>
        <name>substrate</name>
    </ligand>
</feature>
<dbReference type="SUPFAM" id="SSF64005">
    <property type="entry name" value="Undecaprenyl diphosphate synthase"/>
    <property type="match status" value="1"/>
</dbReference>
<feature type="binding site" evidence="2">
    <location>
        <position position="69"/>
    </location>
    <ligand>
        <name>substrate</name>
    </ligand>
</feature>
<keyword evidence="2" id="KW-0479">Metal-binding</keyword>
<feature type="binding site" evidence="2">
    <location>
        <begin position="19"/>
        <end position="22"/>
    </location>
    <ligand>
        <name>substrate</name>
    </ligand>
</feature>
<comment type="function">
    <text evidence="2">Catalyzes the sequential condensation of isopentenyl diphosphate (IPP) with (2E,6E)-farnesyl diphosphate (E,E-FPP) to yield (2Z,6Z,10Z,14Z,18Z,22Z,26Z,30Z,34E,38E)-undecaprenyl diphosphate (di-trans,octa-cis-UPP). UPP is the precursor of glycosyl carrier lipid in the biosynthesis of bacterial cell wall polysaccharide components such as peptidoglycan and lipopolysaccharide.</text>
</comment>
<dbReference type="InterPro" id="IPR001441">
    <property type="entry name" value="UPP_synth-like"/>
</dbReference>
<dbReference type="Gene3D" id="3.40.1180.10">
    <property type="entry name" value="Decaprenyl diphosphate synthase-like"/>
    <property type="match status" value="1"/>
</dbReference>
<comment type="caution">
    <text evidence="3">The sequence shown here is derived from an EMBL/GenBank/DDBJ whole genome shotgun (WGS) entry which is preliminary data.</text>
</comment>
<feature type="active site" description="Proton acceptor" evidence="2">
    <location>
        <position position="66"/>
    </location>
</feature>
<reference evidence="3 4" key="1">
    <citation type="journal article" date="2018" name="Microbiome">
        <title>Fine metagenomic profile of the Mediterranean stratified and mixed water columns revealed by assembly and recruitment.</title>
        <authorList>
            <person name="Haro-Moreno J.M."/>
            <person name="Lopez-Perez M."/>
            <person name="De La Torre J.R."/>
            <person name="Picazo A."/>
            <person name="Camacho A."/>
            <person name="Rodriguez-Valera F."/>
        </authorList>
    </citation>
    <scope>NUCLEOTIDE SEQUENCE [LARGE SCALE GENOMIC DNA]</scope>
    <source>
        <strain evidence="3">MED-G82</strain>
    </source>
</reference>
<keyword evidence="2" id="KW-0460">Magnesium</keyword>
<feature type="binding site" evidence="2">
    <location>
        <begin position="63"/>
        <end position="65"/>
    </location>
    <ligand>
        <name>substrate</name>
    </ligand>
</feature>
<name>A0A368BTG1_9GAMM</name>
<dbReference type="GO" id="GO:0016094">
    <property type="term" value="P:polyprenol biosynthetic process"/>
    <property type="evidence" value="ECO:0007669"/>
    <property type="project" value="TreeGrafter"/>
</dbReference>
<evidence type="ECO:0000256" key="1">
    <source>
        <dbReference type="ARBA" id="ARBA00022679"/>
    </source>
</evidence>
<dbReference type="NCBIfam" id="TIGR00055">
    <property type="entry name" value="uppS"/>
    <property type="match status" value="1"/>
</dbReference>
<dbReference type="HAMAP" id="MF_01139">
    <property type="entry name" value="ISPT"/>
    <property type="match status" value="1"/>
</dbReference>
<feature type="binding site" evidence="2">
    <location>
        <begin position="191"/>
        <end position="193"/>
    </location>
    <ligand>
        <name>substrate</name>
    </ligand>
</feature>
<dbReference type="PROSITE" id="PS01066">
    <property type="entry name" value="UPP_SYNTHASE"/>
    <property type="match status" value="1"/>
</dbReference>
<dbReference type="PANTHER" id="PTHR10291">
    <property type="entry name" value="DEHYDRODOLICHYL DIPHOSPHATE SYNTHASE FAMILY MEMBER"/>
    <property type="match status" value="1"/>
</dbReference>
<dbReference type="GO" id="GO:0071555">
    <property type="term" value="P:cell wall organization"/>
    <property type="evidence" value="ECO:0007669"/>
    <property type="project" value="UniProtKB-KW"/>
</dbReference>
<keyword evidence="1 2" id="KW-0808">Transferase</keyword>
<dbReference type="GO" id="GO:0008360">
    <property type="term" value="P:regulation of cell shape"/>
    <property type="evidence" value="ECO:0007669"/>
    <property type="project" value="UniProtKB-KW"/>
</dbReference>
<dbReference type="GO" id="GO:0008834">
    <property type="term" value="F:ditrans,polycis-undecaprenyl-diphosphate synthase [(2E,6E)-farnesyl-diphosphate specific] activity"/>
    <property type="evidence" value="ECO:0007669"/>
    <property type="project" value="UniProtKB-UniRule"/>
</dbReference>
<evidence type="ECO:0000313" key="3">
    <source>
        <dbReference type="EMBL" id="RCL40006.1"/>
    </source>
</evidence>
<protein>
    <recommendedName>
        <fullName evidence="2">Ditrans,polycis-undecaprenyl-diphosphate synthase ((2E,6E)-farnesyl-diphosphate specific)</fullName>
        <ecNumber evidence="2">2.5.1.31</ecNumber>
    </recommendedName>
    <alternativeName>
        <fullName evidence="2">Ditrans,polycis-undecaprenylcistransferase</fullName>
    </alternativeName>
    <alternativeName>
        <fullName evidence="2">Undecaprenyl diphosphate synthase</fullName>
        <shortName evidence="2">UDS</shortName>
    </alternativeName>
    <alternativeName>
        <fullName evidence="2">Undecaprenyl pyrophosphate synthase</fullName>
        <shortName evidence="2">UPP synthase</shortName>
    </alternativeName>
</protein>
<dbReference type="Pfam" id="PF01255">
    <property type="entry name" value="Prenyltransf"/>
    <property type="match status" value="1"/>
</dbReference>
<organism evidence="3 4">
    <name type="scientific">SAR86 cluster bacterium</name>
    <dbReference type="NCBI Taxonomy" id="2030880"/>
    <lineage>
        <taxon>Bacteria</taxon>
        <taxon>Pseudomonadati</taxon>
        <taxon>Pseudomonadota</taxon>
        <taxon>Gammaproteobacteria</taxon>
        <taxon>SAR86 cluster</taxon>
    </lineage>
</organism>
<dbReference type="AlphaFoldDB" id="A0A368BTG1"/>
<dbReference type="GO" id="GO:0009252">
    <property type="term" value="P:peptidoglycan biosynthetic process"/>
    <property type="evidence" value="ECO:0007669"/>
    <property type="project" value="UniProtKB-UniRule"/>
</dbReference>
<comment type="catalytic activity">
    <reaction evidence="2">
        <text>8 isopentenyl diphosphate + (2E,6E)-farnesyl diphosphate = di-trans,octa-cis-undecaprenyl diphosphate + 8 diphosphate</text>
        <dbReference type="Rhea" id="RHEA:27551"/>
        <dbReference type="ChEBI" id="CHEBI:33019"/>
        <dbReference type="ChEBI" id="CHEBI:58405"/>
        <dbReference type="ChEBI" id="CHEBI:128769"/>
        <dbReference type="ChEBI" id="CHEBI:175763"/>
        <dbReference type="EC" id="2.5.1.31"/>
    </reaction>
</comment>
<dbReference type="PANTHER" id="PTHR10291:SF0">
    <property type="entry name" value="DEHYDRODOLICHYL DIPHOSPHATE SYNTHASE 2"/>
    <property type="match status" value="1"/>
</dbReference>
<evidence type="ECO:0000313" key="4">
    <source>
        <dbReference type="Proteomes" id="UP000253307"/>
    </source>
</evidence>
<feature type="binding site" evidence="2">
    <location>
        <position position="35"/>
    </location>
    <ligand>
        <name>substrate</name>
    </ligand>
</feature>
<dbReference type="InterPro" id="IPR018520">
    <property type="entry name" value="UPP_synth-like_CS"/>
</dbReference>
<evidence type="ECO:0000256" key="2">
    <source>
        <dbReference type="HAMAP-Rule" id="MF_01139"/>
    </source>
</evidence>
<comment type="subunit">
    <text evidence="2">Homodimer.</text>
</comment>
<feature type="binding site" evidence="2">
    <location>
        <position position="18"/>
    </location>
    <ligand>
        <name>Mg(2+)</name>
        <dbReference type="ChEBI" id="CHEBI:18420"/>
    </ligand>
</feature>
<accession>A0A368BTG1</accession>
<dbReference type="EC" id="2.5.1.31" evidence="2"/>
<gene>
    <name evidence="2 3" type="primary">uppS</name>
    <name evidence="3" type="ORF">DBW96_03905</name>
</gene>
<feature type="active site" evidence="2">
    <location>
        <position position="18"/>
    </location>
</feature>
<comment type="cofactor">
    <cofactor evidence="2">
        <name>Mg(2+)</name>
        <dbReference type="ChEBI" id="CHEBI:18420"/>
    </cofactor>
    <text evidence="2">Binds 2 magnesium ions per subunit.</text>
</comment>
<sequence length="238" mass="27037">MASANPANNPKNVGIIMDGNGRWAKQNSLITNRGHEKGVAVVKEVVKEAVRQKLQSLTLYAFSTENWSRPKKEISGIKRLIIEAIHEQVPELAEQKVKLNFFGDIETFGKKVHTSILEAERDTSFIKPALNLNIALGYGGRSDIINGIRTIVDEAKKTKKDLQIDETSFFNYLSAPINDLDVLIRTGGDHRISNFLLYHIAYTELIFVDKLWPDFSSNDFQDCLNSFKKRKRRFGKRV</sequence>